<organism evidence="6">
    <name type="scientific">Kitasatospora camelliae</name>
    <dbReference type="NCBI Taxonomy" id="3156397"/>
    <lineage>
        <taxon>Bacteria</taxon>
        <taxon>Bacillati</taxon>
        <taxon>Actinomycetota</taxon>
        <taxon>Actinomycetes</taxon>
        <taxon>Kitasatosporales</taxon>
        <taxon>Streptomycetaceae</taxon>
        <taxon>Kitasatospora</taxon>
    </lineage>
</organism>
<evidence type="ECO:0000259" key="5">
    <source>
        <dbReference type="PROSITE" id="PS51371"/>
    </source>
</evidence>
<feature type="region of interest" description="Disordered" evidence="3">
    <location>
        <begin position="210"/>
        <end position="236"/>
    </location>
</feature>
<sequence>MTHRTVYQVMTRDVVRVAPGTGFREIATLLHEYDISAVPVVDPDERPLGVVSEADLLRVQAAQEDPSRLSPPPPAAAADAATARGLMTSPAVCTTPEASVVEAARLMGRHHLKHLPVVDGSGHLTGMVSRSDLLRVFLRGDREIRTEIVEDVLGRTAGVSPAAVGVEVDQGVVTLSGILEPPYLAKVVLRLCRAVDGVVSVVDRMNERARRLDPPHRPVPAGRPLAASAGATEEGP</sequence>
<dbReference type="Pfam" id="PF04972">
    <property type="entry name" value="BON"/>
    <property type="match status" value="1"/>
</dbReference>
<dbReference type="Pfam" id="PF00571">
    <property type="entry name" value="CBS"/>
    <property type="match status" value="2"/>
</dbReference>
<proteinExistence type="predicted"/>
<keyword evidence="1 2" id="KW-0129">CBS domain</keyword>
<dbReference type="InterPro" id="IPR051257">
    <property type="entry name" value="Diverse_CBS-Domain"/>
</dbReference>
<dbReference type="PIRSF" id="PIRSF036990">
    <property type="entry name" value="UCP036990_CBS_BON"/>
    <property type="match status" value="1"/>
</dbReference>
<dbReference type="AlphaFoldDB" id="A0AAU8JRK0"/>
<dbReference type="SUPFAM" id="SSF54631">
    <property type="entry name" value="CBS-domain pair"/>
    <property type="match status" value="1"/>
</dbReference>
<dbReference type="EMBL" id="CP159872">
    <property type="protein sequence ID" value="XCM78425.1"/>
    <property type="molecule type" value="Genomic_DNA"/>
</dbReference>
<dbReference type="KEGG" id="kcm:ABWK59_05535"/>
<dbReference type="InterPro" id="IPR017080">
    <property type="entry name" value="UCP036990_CBS_BON"/>
</dbReference>
<evidence type="ECO:0000313" key="6">
    <source>
        <dbReference type="EMBL" id="XCM78425.1"/>
    </source>
</evidence>
<dbReference type="PANTHER" id="PTHR43080:SF29">
    <property type="entry name" value="OS02G0818000 PROTEIN"/>
    <property type="match status" value="1"/>
</dbReference>
<evidence type="ECO:0000256" key="1">
    <source>
        <dbReference type="ARBA" id="ARBA00023122"/>
    </source>
</evidence>
<dbReference type="Gene3D" id="3.30.1340.30">
    <property type="match status" value="1"/>
</dbReference>
<evidence type="ECO:0000256" key="3">
    <source>
        <dbReference type="SAM" id="MobiDB-lite"/>
    </source>
</evidence>
<dbReference type="CDD" id="cd04586">
    <property type="entry name" value="CBS_pair_BON_assoc"/>
    <property type="match status" value="1"/>
</dbReference>
<dbReference type="InterPro" id="IPR046342">
    <property type="entry name" value="CBS_dom_sf"/>
</dbReference>
<name>A0AAU8JRK0_9ACTN</name>
<dbReference type="PROSITE" id="PS50914">
    <property type="entry name" value="BON"/>
    <property type="match status" value="1"/>
</dbReference>
<dbReference type="PANTHER" id="PTHR43080">
    <property type="entry name" value="CBS DOMAIN-CONTAINING PROTEIN CBSX3, MITOCHONDRIAL"/>
    <property type="match status" value="1"/>
</dbReference>
<accession>A0AAU8JRK0</accession>
<dbReference type="InterPro" id="IPR007055">
    <property type="entry name" value="BON_dom"/>
</dbReference>
<gene>
    <name evidence="6" type="ORF">ABWK59_05535</name>
</gene>
<dbReference type="Gene3D" id="3.10.580.10">
    <property type="entry name" value="CBS-domain"/>
    <property type="match status" value="1"/>
</dbReference>
<evidence type="ECO:0000256" key="2">
    <source>
        <dbReference type="PROSITE-ProRule" id="PRU00703"/>
    </source>
</evidence>
<feature type="domain" description="CBS" evidence="5">
    <location>
        <begin position="87"/>
        <end position="144"/>
    </location>
</feature>
<dbReference type="SMART" id="SM00116">
    <property type="entry name" value="CBS"/>
    <property type="match status" value="2"/>
</dbReference>
<dbReference type="RefSeq" id="WP_354638306.1">
    <property type="nucleotide sequence ID" value="NZ_CP159872.1"/>
</dbReference>
<reference evidence="6" key="1">
    <citation type="submission" date="2024-06" db="EMBL/GenBank/DDBJ databases">
        <title>The genome sequences of Kitasatospora sp. strain HUAS MG31.</title>
        <authorList>
            <person name="Mo P."/>
        </authorList>
    </citation>
    <scope>NUCLEOTIDE SEQUENCE</scope>
    <source>
        <strain evidence="6">HUAS MG31</strain>
    </source>
</reference>
<evidence type="ECO:0000259" key="4">
    <source>
        <dbReference type="PROSITE" id="PS50914"/>
    </source>
</evidence>
<dbReference type="PROSITE" id="PS51371">
    <property type="entry name" value="CBS"/>
    <property type="match status" value="2"/>
</dbReference>
<protein>
    <submittedName>
        <fullName evidence="6">CBS domain-containing protein</fullName>
    </submittedName>
</protein>
<feature type="domain" description="CBS" evidence="5">
    <location>
        <begin position="10"/>
        <end position="67"/>
    </location>
</feature>
<dbReference type="InterPro" id="IPR000644">
    <property type="entry name" value="CBS_dom"/>
</dbReference>
<feature type="domain" description="BON" evidence="4">
    <location>
        <begin position="141"/>
        <end position="209"/>
    </location>
</feature>